<dbReference type="GO" id="GO:0016020">
    <property type="term" value="C:membrane"/>
    <property type="evidence" value="ECO:0007669"/>
    <property type="project" value="UniProtKB-SubCell"/>
</dbReference>
<gene>
    <name evidence="6" type="ORF">LBW59_08130</name>
</gene>
<name>A0AAW5ZLX0_RALSL</name>
<dbReference type="Pfam" id="PF03544">
    <property type="entry name" value="TonB_C"/>
    <property type="match status" value="1"/>
</dbReference>
<dbReference type="NCBIfam" id="TIGR01352">
    <property type="entry name" value="tonB_Cterm"/>
    <property type="match status" value="1"/>
</dbReference>
<comment type="subcellular location">
    <subcellularLocation>
        <location evidence="1">Membrane</location>
        <topology evidence="1">Single-pass membrane protein</topology>
    </subcellularLocation>
</comment>
<evidence type="ECO:0000256" key="2">
    <source>
        <dbReference type="ARBA" id="ARBA00022692"/>
    </source>
</evidence>
<protein>
    <submittedName>
        <fullName evidence="6">Energy transducer TonB</fullName>
    </submittedName>
</protein>
<dbReference type="SUPFAM" id="SSF74653">
    <property type="entry name" value="TolA/TonB C-terminal domain"/>
    <property type="match status" value="1"/>
</dbReference>
<evidence type="ECO:0000313" key="6">
    <source>
        <dbReference type="EMBL" id="MDB0570739.1"/>
    </source>
</evidence>
<keyword evidence="2" id="KW-0812">Transmembrane</keyword>
<sequence length="143" mass="15722">MTTTRSQKFQTEAAVSAKRWGNSMAHRHQLLALLGTAVMLNGYAAPREVDVRETIALCRDPVVHYPTEAYRTHAEGRVVVYTVVDKGGNVSEAKLSKSSGNTALDDAAIQTTWTIKCSPFRDPESGAITSVHFLKPFVFRVVD</sequence>
<proteinExistence type="predicted"/>
<dbReference type="Gene3D" id="3.30.1150.10">
    <property type="match status" value="1"/>
</dbReference>
<evidence type="ECO:0000256" key="4">
    <source>
        <dbReference type="ARBA" id="ARBA00023136"/>
    </source>
</evidence>
<accession>A0AAW5ZLX0</accession>
<evidence type="ECO:0000259" key="5">
    <source>
        <dbReference type="PROSITE" id="PS52015"/>
    </source>
</evidence>
<dbReference type="AlphaFoldDB" id="A0AAW5ZLX0"/>
<keyword evidence="4" id="KW-0472">Membrane</keyword>
<dbReference type="InterPro" id="IPR037682">
    <property type="entry name" value="TonB_C"/>
</dbReference>
<dbReference type="PROSITE" id="PS52015">
    <property type="entry name" value="TONB_CTD"/>
    <property type="match status" value="1"/>
</dbReference>
<organism evidence="6 7">
    <name type="scientific">Ralstonia solanacearum</name>
    <name type="common">Pseudomonas solanacearum</name>
    <dbReference type="NCBI Taxonomy" id="305"/>
    <lineage>
        <taxon>Bacteria</taxon>
        <taxon>Pseudomonadati</taxon>
        <taxon>Pseudomonadota</taxon>
        <taxon>Betaproteobacteria</taxon>
        <taxon>Burkholderiales</taxon>
        <taxon>Burkholderiaceae</taxon>
        <taxon>Ralstonia</taxon>
        <taxon>Ralstonia solanacearum species complex</taxon>
    </lineage>
</organism>
<feature type="domain" description="TonB C-terminal" evidence="5">
    <location>
        <begin position="50"/>
        <end position="143"/>
    </location>
</feature>
<comment type="caution">
    <text evidence="6">The sequence shown here is derived from an EMBL/GenBank/DDBJ whole genome shotgun (WGS) entry which is preliminary data.</text>
</comment>
<dbReference type="Proteomes" id="UP001144050">
    <property type="component" value="Unassembled WGS sequence"/>
</dbReference>
<dbReference type="InterPro" id="IPR006260">
    <property type="entry name" value="TonB/TolA_C"/>
</dbReference>
<evidence type="ECO:0000313" key="7">
    <source>
        <dbReference type="Proteomes" id="UP001144050"/>
    </source>
</evidence>
<dbReference type="EMBL" id="JAIVFG010000010">
    <property type="protein sequence ID" value="MDB0570739.1"/>
    <property type="molecule type" value="Genomic_DNA"/>
</dbReference>
<keyword evidence="3" id="KW-1133">Transmembrane helix</keyword>
<evidence type="ECO:0000256" key="3">
    <source>
        <dbReference type="ARBA" id="ARBA00022989"/>
    </source>
</evidence>
<dbReference type="RefSeq" id="WP_271656445.1">
    <property type="nucleotide sequence ID" value="NZ_JAIVFG010000010.1"/>
</dbReference>
<reference evidence="6" key="1">
    <citation type="submission" date="2021-09" db="EMBL/GenBank/DDBJ databases">
        <title>Genomic analysis of Ralstonia spp.</title>
        <authorList>
            <person name="Aburjaile F."/>
            <person name="Ariute J.C."/>
            <person name="Pais A.K.L."/>
            <person name="Albuquerque G.M.R."/>
            <person name="Silva A.M.F."/>
            <person name="Brenig B."/>
            <person name="Azevedo V."/>
            <person name="Matiuzzi M."/>
            <person name="Ramos R."/>
            <person name="Goes-Neto A."/>
            <person name="Soares S."/>
            <person name="Iseppon A.M.B."/>
            <person name="Souza E."/>
            <person name="Gama M."/>
        </authorList>
    </citation>
    <scope>NUCLEOTIDE SEQUENCE</scope>
    <source>
        <strain evidence="6">CCRMRs91</strain>
    </source>
</reference>
<evidence type="ECO:0000256" key="1">
    <source>
        <dbReference type="ARBA" id="ARBA00004167"/>
    </source>
</evidence>
<dbReference type="GO" id="GO:0055085">
    <property type="term" value="P:transmembrane transport"/>
    <property type="evidence" value="ECO:0007669"/>
    <property type="project" value="InterPro"/>
</dbReference>